<dbReference type="Proteomes" id="UP000616151">
    <property type="component" value="Unassembled WGS sequence"/>
</dbReference>
<accession>A0ACC5QXP8</accession>
<organism evidence="1 2">
    <name type="scientific">Taklimakanibacter albus</name>
    <dbReference type="NCBI Taxonomy" id="2800327"/>
    <lineage>
        <taxon>Bacteria</taxon>
        <taxon>Pseudomonadati</taxon>
        <taxon>Pseudomonadota</taxon>
        <taxon>Alphaproteobacteria</taxon>
        <taxon>Hyphomicrobiales</taxon>
        <taxon>Aestuariivirgaceae</taxon>
        <taxon>Taklimakanibacter</taxon>
    </lineage>
</organism>
<sequence>MSQTRNLRFDAAEYARRLATIKNSMAKQGIEVLCDADPANMYYATGFDAMSFFTPQLMIIGLDAEEPIVITRKMDTRAVKRTAYIGDDSIFGWPEIMCQHLTLNPMTYAAEVIRGKGWDRKRIGIEMDAWMMSPRDCDVLRSHLPNAQIFDAKLLINWARTVKSSAEIAYMRQAGRIQEKVMRVAIDTARPGVRECDLAAEIYRAQLRGTEEYGGDYSAYQASIPTGDKAGNPHLSWTDAPLQNNQAFTMELGAVRHRYHAPMARTVYLGRTAPQKLIDTSKHVTDGFDETVSRIRPGMTCHEANAIWERYNRDFNLEKDSRIAYAIGCCYPPVWQEKTVSIRAGEPVILEENMTFHMILGIFHDDWGYSMSESIRIGVEGVEILADFPRELFVLN</sequence>
<reference evidence="1" key="1">
    <citation type="submission" date="2021-01" db="EMBL/GenBank/DDBJ databases">
        <authorList>
            <person name="Sun Q."/>
        </authorList>
    </citation>
    <scope>NUCLEOTIDE SEQUENCE</scope>
    <source>
        <strain evidence="1">YIM B02566</strain>
    </source>
</reference>
<evidence type="ECO:0000313" key="2">
    <source>
        <dbReference type="Proteomes" id="UP000616151"/>
    </source>
</evidence>
<dbReference type="EMBL" id="JAENHL010000004">
    <property type="protein sequence ID" value="MBK1865142.1"/>
    <property type="molecule type" value="Genomic_DNA"/>
</dbReference>
<protein>
    <submittedName>
        <fullName evidence="1">M24 family metallopeptidase</fullName>
    </submittedName>
</protein>
<gene>
    <name evidence="1" type="ORF">JHL16_02165</name>
</gene>
<evidence type="ECO:0000313" key="1">
    <source>
        <dbReference type="EMBL" id="MBK1865142.1"/>
    </source>
</evidence>
<comment type="caution">
    <text evidence="1">The sequence shown here is derived from an EMBL/GenBank/DDBJ whole genome shotgun (WGS) entry which is preliminary data.</text>
</comment>
<name>A0ACC5QXP8_9HYPH</name>
<proteinExistence type="predicted"/>
<keyword evidence="2" id="KW-1185">Reference proteome</keyword>